<accession>A0ABT8IYC2</accession>
<dbReference type="EMBL" id="JAROCB010000003">
    <property type="protein sequence ID" value="MDN4597822.1"/>
    <property type="molecule type" value="Genomic_DNA"/>
</dbReference>
<evidence type="ECO:0000313" key="2">
    <source>
        <dbReference type="Proteomes" id="UP001174210"/>
    </source>
</evidence>
<reference evidence="1" key="1">
    <citation type="submission" date="2023-03" db="EMBL/GenBank/DDBJ databases">
        <title>MT1 and MT2 Draft Genomes of Novel Species.</title>
        <authorList>
            <person name="Venkateswaran K."/>
        </authorList>
    </citation>
    <scope>NUCLEOTIDE SEQUENCE</scope>
    <source>
        <strain evidence="1">F6_8S_P_1A</strain>
    </source>
</reference>
<dbReference type="Proteomes" id="UP001174210">
    <property type="component" value="Unassembled WGS sequence"/>
</dbReference>
<sequence length="177" mass="18804">MEGGTDEDAIAHIHAVVRDAVDALAAAGARQEALAELVPARRVLLIRREPVLRRTGSVWRLGVFLLDQDGVLRATGSLVRATPPGRPQGLARSVEERRALRAAAQRGGFRDGETVNFAAPPIGLEAETLRSSAGPLFVRDGRALVRWSAAAGDDAAREFGAYLGERVDLLAQPPEGA</sequence>
<comment type="caution">
    <text evidence="1">The sequence shown here is derived from an EMBL/GenBank/DDBJ whole genome shotgun (WGS) entry which is preliminary data.</text>
</comment>
<evidence type="ECO:0000313" key="1">
    <source>
        <dbReference type="EMBL" id="MDN4597822.1"/>
    </source>
</evidence>
<name>A0ABT8IYC2_9MICO</name>
<proteinExistence type="predicted"/>
<evidence type="ECO:0008006" key="3">
    <source>
        <dbReference type="Google" id="ProtNLM"/>
    </source>
</evidence>
<organism evidence="1 2">
    <name type="scientific">Leifsonia virtsii</name>
    <dbReference type="NCBI Taxonomy" id="3035915"/>
    <lineage>
        <taxon>Bacteria</taxon>
        <taxon>Bacillati</taxon>
        <taxon>Actinomycetota</taxon>
        <taxon>Actinomycetes</taxon>
        <taxon>Micrococcales</taxon>
        <taxon>Microbacteriaceae</taxon>
        <taxon>Leifsonia</taxon>
    </lineage>
</organism>
<keyword evidence="2" id="KW-1185">Reference proteome</keyword>
<protein>
    <recommendedName>
        <fullName evidence="3">Glutaminase</fullName>
    </recommendedName>
</protein>
<dbReference type="RefSeq" id="WP_301219111.1">
    <property type="nucleotide sequence ID" value="NZ_JAROCB010000003.1"/>
</dbReference>
<gene>
    <name evidence="1" type="ORF">P5G59_11775</name>
</gene>